<evidence type="ECO:0000313" key="1">
    <source>
        <dbReference type="EMBL" id="KAA6396383.1"/>
    </source>
</evidence>
<proteinExistence type="predicted"/>
<name>A0A5J4WNJ8_9EUKA</name>
<evidence type="ECO:0000313" key="2">
    <source>
        <dbReference type="Proteomes" id="UP000324800"/>
    </source>
</evidence>
<comment type="caution">
    <text evidence="1">The sequence shown here is derived from an EMBL/GenBank/DDBJ whole genome shotgun (WGS) entry which is preliminary data.</text>
</comment>
<reference evidence="1 2" key="1">
    <citation type="submission" date="2019-03" db="EMBL/GenBank/DDBJ databases">
        <title>Single cell metagenomics reveals metabolic interactions within the superorganism composed of flagellate Streblomastix strix and complex community of Bacteroidetes bacteria on its surface.</title>
        <authorList>
            <person name="Treitli S.C."/>
            <person name="Kolisko M."/>
            <person name="Husnik F."/>
            <person name="Keeling P."/>
            <person name="Hampl V."/>
        </authorList>
    </citation>
    <scope>NUCLEOTIDE SEQUENCE [LARGE SCALE GENOMIC DNA]</scope>
    <source>
        <strain evidence="1">ST1C</strain>
    </source>
</reference>
<dbReference type="InterPro" id="IPR011009">
    <property type="entry name" value="Kinase-like_dom_sf"/>
</dbReference>
<dbReference type="EMBL" id="SNRW01001439">
    <property type="protein sequence ID" value="KAA6396383.1"/>
    <property type="molecule type" value="Genomic_DNA"/>
</dbReference>
<organism evidence="1 2">
    <name type="scientific">Streblomastix strix</name>
    <dbReference type="NCBI Taxonomy" id="222440"/>
    <lineage>
        <taxon>Eukaryota</taxon>
        <taxon>Metamonada</taxon>
        <taxon>Preaxostyla</taxon>
        <taxon>Oxymonadida</taxon>
        <taxon>Streblomastigidae</taxon>
        <taxon>Streblomastix</taxon>
    </lineage>
</organism>
<dbReference type="Proteomes" id="UP000324800">
    <property type="component" value="Unassembled WGS sequence"/>
</dbReference>
<accession>A0A5J4WNJ8</accession>
<gene>
    <name evidence="1" type="ORF">EZS28_008090</name>
</gene>
<protein>
    <recommendedName>
        <fullName evidence="3">Protein kinase domain-containing protein</fullName>
    </recommendedName>
</protein>
<dbReference type="SUPFAM" id="SSF56112">
    <property type="entry name" value="Protein kinase-like (PK-like)"/>
    <property type="match status" value="1"/>
</dbReference>
<sequence>MLNQAKAVLSGPKIPTISQACWDIMKLMLPQQIKDQITAEQALQHPFLMPWIIVGKPLLPACIVQCSPDNPFRYFNYDQMRIKNAVSALQQSSLPPLVTVPPIKALKPTNSPPFMYNQPYQAQFKDQQIAQIKPKSPISNERRVYMQQYMDDPQAYIGYIIEIRGFLSIPKEYNNGGIVGKVFTIYRELNRGGVFPREDIEVLVENNNAYYGQAIEYASNSTVSELECYIYQKSEGSHWFGLKSLKMAST</sequence>
<dbReference type="AlphaFoldDB" id="A0A5J4WNJ8"/>
<evidence type="ECO:0008006" key="3">
    <source>
        <dbReference type="Google" id="ProtNLM"/>
    </source>
</evidence>